<dbReference type="SMART" id="SM00418">
    <property type="entry name" value="HTH_ARSR"/>
    <property type="match status" value="1"/>
</dbReference>
<proteinExistence type="predicted"/>
<keyword evidence="2" id="KW-0238">DNA-binding</keyword>
<dbReference type="InterPro" id="IPR001845">
    <property type="entry name" value="HTH_ArsR_DNA-bd_dom"/>
</dbReference>
<dbReference type="EMBL" id="AUZM01000017">
    <property type="protein sequence ID" value="ERT07850.1"/>
    <property type="molecule type" value="Genomic_DNA"/>
</dbReference>
<dbReference type="SUPFAM" id="SSF46785">
    <property type="entry name" value="Winged helix' DNA-binding domain"/>
    <property type="match status" value="1"/>
</dbReference>
<dbReference type="AlphaFoldDB" id="U7QL64"/>
<keyword evidence="3" id="KW-0804">Transcription</keyword>
<accession>U7QL64</accession>
<dbReference type="Pfam" id="PF01022">
    <property type="entry name" value="HTH_5"/>
    <property type="match status" value="1"/>
</dbReference>
<dbReference type="OrthoDB" id="9794330at2"/>
<protein>
    <recommendedName>
        <fullName evidence="4">HTH arsR-type domain-containing protein</fullName>
    </recommendedName>
</protein>
<dbReference type="Gene3D" id="1.10.10.10">
    <property type="entry name" value="Winged helix-like DNA-binding domain superfamily/Winged helix DNA-binding domain"/>
    <property type="match status" value="1"/>
</dbReference>
<reference evidence="5 6" key="1">
    <citation type="journal article" date="2013" name="Front. Microbiol.">
        <title>Comparative genomic analyses of the cyanobacterium, Lyngbya aestuarii BL J, a powerful hydrogen producer.</title>
        <authorList>
            <person name="Kothari A."/>
            <person name="Vaughn M."/>
            <person name="Garcia-Pichel F."/>
        </authorList>
    </citation>
    <scope>NUCLEOTIDE SEQUENCE [LARGE SCALE GENOMIC DNA]</scope>
    <source>
        <strain evidence="5 6">BL J</strain>
    </source>
</reference>
<organism evidence="5 6">
    <name type="scientific">Lyngbya aestuarii BL J</name>
    <dbReference type="NCBI Taxonomy" id="1348334"/>
    <lineage>
        <taxon>Bacteria</taxon>
        <taxon>Bacillati</taxon>
        <taxon>Cyanobacteriota</taxon>
        <taxon>Cyanophyceae</taxon>
        <taxon>Oscillatoriophycideae</taxon>
        <taxon>Oscillatoriales</taxon>
        <taxon>Microcoleaceae</taxon>
        <taxon>Lyngbya</taxon>
    </lineage>
</organism>
<dbReference type="GO" id="GO:0003677">
    <property type="term" value="F:DNA binding"/>
    <property type="evidence" value="ECO:0007669"/>
    <property type="project" value="UniProtKB-KW"/>
</dbReference>
<dbReference type="CDD" id="cd00090">
    <property type="entry name" value="HTH_ARSR"/>
    <property type="match status" value="1"/>
</dbReference>
<dbReference type="Proteomes" id="UP000017127">
    <property type="component" value="Unassembled WGS sequence"/>
</dbReference>
<dbReference type="RefSeq" id="WP_023066006.1">
    <property type="nucleotide sequence ID" value="NZ_AUZM01000017.1"/>
</dbReference>
<dbReference type="PANTHER" id="PTHR43132">
    <property type="entry name" value="ARSENICAL RESISTANCE OPERON REPRESSOR ARSR-RELATED"/>
    <property type="match status" value="1"/>
</dbReference>
<dbReference type="PROSITE" id="PS00846">
    <property type="entry name" value="HTH_ARSR_1"/>
    <property type="match status" value="1"/>
</dbReference>
<dbReference type="InterPro" id="IPR036390">
    <property type="entry name" value="WH_DNA-bd_sf"/>
</dbReference>
<comment type="caution">
    <text evidence="5">The sequence shown here is derived from an EMBL/GenBank/DDBJ whole genome shotgun (WGS) entry which is preliminary data.</text>
</comment>
<dbReference type="InterPro" id="IPR018334">
    <property type="entry name" value="ArsR_HTH"/>
</dbReference>
<evidence type="ECO:0000256" key="2">
    <source>
        <dbReference type="ARBA" id="ARBA00023125"/>
    </source>
</evidence>
<dbReference type="InterPro" id="IPR011991">
    <property type="entry name" value="ArsR-like_HTH"/>
</dbReference>
<dbReference type="PANTHER" id="PTHR43132:SF6">
    <property type="entry name" value="HTH-TYPE TRANSCRIPTIONAL REPRESSOR CZRA"/>
    <property type="match status" value="1"/>
</dbReference>
<dbReference type="PROSITE" id="PS50987">
    <property type="entry name" value="HTH_ARSR_2"/>
    <property type="match status" value="1"/>
</dbReference>
<sequence>MLTDSAINNAITNRIENAETPTCDQHHAVDLKDIQNVRTQTLSVEKAQQMAEFFSLLGDANRLRLLSILARQEQCVCDLAEILEMSESAVSHQLRSLRALRLVSYRKQGRKVYYRLLDHHVLDLYQAVAEHLDETEDSD</sequence>
<dbReference type="InterPro" id="IPR036388">
    <property type="entry name" value="WH-like_DNA-bd_sf"/>
</dbReference>
<evidence type="ECO:0000313" key="6">
    <source>
        <dbReference type="Proteomes" id="UP000017127"/>
    </source>
</evidence>
<dbReference type="PATRIC" id="fig|1348334.3.peg.2118"/>
<evidence type="ECO:0000259" key="4">
    <source>
        <dbReference type="PROSITE" id="PS50987"/>
    </source>
</evidence>
<keyword evidence="1" id="KW-0805">Transcription regulation</keyword>
<dbReference type="NCBIfam" id="NF033788">
    <property type="entry name" value="HTH_metalloreg"/>
    <property type="match status" value="1"/>
</dbReference>
<keyword evidence="6" id="KW-1185">Reference proteome</keyword>
<evidence type="ECO:0000256" key="3">
    <source>
        <dbReference type="ARBA" id="ARBA00023163"/>
    </source>
</evidence>
<dbReference type="InterPro" id="IPR051011">
    <property type="entry name" value="Metal_resp_trans_reg"/>
</dbReference>
<gene>
    <name evidence="5" type="ORF">M595_2183</name>
</gene>
<evidence type="ECO:0000256" key="1">
    <source>
        <dbReference type="ARBA" id="ARBA00023015"/>
    </source>
</evidence>
<dbReference type="GO" id="GO:0003700">
    <property type="term" value="F:DNA-binding transcription factor activity"/>
    <property type="evidence" value="ECO:0007669"/>
    <property type="project" value="InterPro"/>
</dbReference>
<evidence type="ECO:0000313" key="5">
    <source>
        <dbReference type="EMBL" id="ERT07850.1"/>
    </source>
</evidence>
<name>U7QL64_9CYAN</name>
<feature type="domain" description="HTH arsR-type" evidence="4">
    <location>
        <begin position="42"/>
        <end position="136"/>
    </location>
</feature>
<dbReference type="PRINTS" id="PR00778">
    <property type="entry name" value="HTHARSR"/>
</dbReference>